<dbReference type="AlphaFoldDB" id="A0A3E0AI65"/>
<dbReference type="Gene3D" id="1.10.1740.10">
    <property type="match status" value="1"/>
</dbReference>
<dbReference type="PANTHER" id="PTHR43133:SF51">
    <property type="entry name" value="RNA POLYMERASE SIGMA FACTOR"/>
    <property type="match status" value="1"/>
</dbReference>
<protein>
    <submittedName>
        <fullName evidence="8">RNA polymerase ECF family sigma subunit</fullName>
    </submittedName>
</protein>
<dbReference type="PANTHER" id="PTHR43133">
    <property type="entry name" value="RNA POLYMERASE ECF-TYPE SIGMA FACTO"/>
    <property type="match status" value="1"/>
</dbReference>
<comment type="caution">
    <text evidence="8">The sequence shown here is derived from an EMBL/GenBank/DDBJ whole genome shotgun (WGS) entry which is preliminary data.</text>
</comment>
<gene>
    <name evidence="8" type="ORF">DFR64_1224</name>
</gene>
<feature type="domain" description="RNA polymerase sigma-70 region 2" evidence="6">
    <location>
        <begin position="24"/>
        <end position="89"/>
    </location>
</feature>
<dbReference type="Proteomes" id="UP000256388">
    <property type="component" value="Unassembled WGS sequence"/>
</dbReference>
<proteinExistence type="inferred from homology"/>
<comment type="similarity">
    <text evidence="1">Belongs to the sigma-70 factor family. ECF subfamily.</text>
</comment>
<feature type="domain" description="RNA polymerase sigma factor 70 region 4 type 2" evidence="7">
    <location>
        <begin position="121"/>
        <end position="173"/>
    </location>
</feature>
<organism evidence="8 9">
    <name type="scientific">Pelolinea submarina</name>
    <dbReference type="NCBI Taxonomy" id="913107"/>
    <lineage>
        <taxon>Bacteria</taxon>
        <taxon>Bacillati</taxon>
        <taxon>Chloroflexota</taxon>
        <taxon>Anaerolineae</taxon>
        <taxon>Anaerolineales</taxon>
        <taxon>Anaerolineaceae</taxon>
        <taxon>Pelolinea</taxon>
    </lineage>
</organism>
<dbReference type="NCBIfam" id="TIGR02937">
    <property type="entry name" value="sigma70-ECF"/>
    <property type="match status" value="1"/>
</dbReference>
<feature type="compositionally biased region" description="Basic and acidic residues" evidence="5">
    <location>
        <begin position="185"/>
        <end position="196"/>
    </location>
</feature>
<keyword evidence="3" id="KW-0731">Sigma factor</keyword>
<dbReference type="EMBL" id="QUMS01000001">
    <property type="protein sequence ID" value="REG11346.1"/>
    <property type="molecule type" value="Genomic_DNA"/>
</dbReference>
<dbReference type="InterPro" id="IPR013324">
    <property type="entry name" value="RNA_pol_sigma_r3/r4-like"/>
</dbReference>
<name>A0A3E0AI65_9CHLR</name>
<dbReference type="Pfam" id="PF08281">
    <property type="entry name" value="Sigma70_r4_2"/>
    <property type="match status" value="1"/>
</dbReference>
<dbReference type="GO" id="GO:0016987">
    <property type="term" value="F:sigma factor activity"/>
    <property type="evidence" value="ECO:0007669"/>
    <property type="project" value="UniProtKB-KW"/>
</dbReference>
<feature type="compositionally biased region" description="Polar residues" evidence="5">
    <location>
        <begin position="174"/>
        <end position="184"/>
    </location>
</feature>
<evidence type="ECO:0000256" key="3">
    <source>
        <dbReference type="ARBA" id="ARBA00023082"/>
    </source>
</evidence>
<evidence type="ECO:0000256" key="1">
    <source>
        <dbReference type="ARBA" id="ARBA00010641"/>
    </source>
</evidence>
<dbReference type="InterPro" id="IPR014284">
    <property type="entry name" value="RNA_pol_sigma-70_dom"/>
</dbReference>
<keyword evidence="4" id="KW-0804">Transcription</keyword>
<accession>A0A3E0AI65</accession>
<dbReference type="InterPro" id="IPR039425">
    <property type="entry name" value="RNA_pol_sigma-70-like"/>
</dbReference>
<dbReference type="SUPFAM" id="SSF88946">
    <property type="entry name" value="Sigma2 domain of RNA polymerase sigma factors"/>
    <property type="match status" value="1"/>
</dbReference>
<evidence type="ECO:0000256" key="4">
    <source>
        <dbReference type="ARBA" id="ARBA00023163"/>
    </source>
</evidence>
<dbReference type="InterPro" id="IPR007627">
    <property type="entry name" value="RNA_pol_sigma70_r2"/>
</dbReference>
<evidence type="ECO:0000259" key="7">
    <source>
        <dbReference type="Pfam" id="PF08281"/>
    </source>
</evidence>
<keyword evidence="9" id="KW-1185">Reference proteome</keyword>
<evidence type="ECO:0000313" key="9">
    <source>
        <dbReference type="Proteomes" id="UP000256388"/>
    </source>
</evidence>
<keyword evidence="2" id="KW-0805">Transcription regulation</keyword>
<reference evidence="8 9" key="1">
    <citation type="submission" date="2018-08" db="EMBL/GenBank/DDBJ databases">
        <title>Genomic Encyclopedia of Type Strains, Phase IV (KMG-IV): sequencing the most valuable type-strain genomes for metagenomic binning, comparative biology and taxonomic classification.</title>
        <authorList>
            <person name="Goeker M."/>
        </authorList>
    </citation>
    <scope>NUCLEOTIDE SEQUENCE [LARGE SCALE GENOMIC DNA]</scope>
    <source>
        <strain evidence="8 9">DSM 23923</strain>
    </source>
</reference>
<dbReference type="GO" id="GO:0003677">
    <property type="term" value="F:DNA binding"/>
    <property type="evidence" value="ECO:0007669"/>
    <property type="project" value="InterPro"/>
</dbReference>
<evidence type="ECO:0000313" key="8">
    <source>
        <dbReference type="EMBL" id="REG11346.1"/>
    </source>
</evidence>
<dbReference type="InterPro" id="IPR013249">
    <property type="entry name" value="RNA_pol_sigma70_r4_t2"/>
</dbReference>
<evidence type="ECO:0000256" key="2">
    <source>
        <dbReference type="ARBA" id="ARBA00023015"/>
    </source>
</evidence>
<dbReference type="SUPFAM" id="SSF88659">
    <property type="entry name" value="Sigma3 and sigma4 domains of RNA polymerase sigma factors"/>
    <property type="match status" value="1"/>
</dbReference>
<sequence>MTNIEAECLTLALQGNQDAFTQIVDTYQNPVYNLCYRMLGNPQAAEDAAQETFWRAYSNLKRYDPERPFATWLLSIAAHHCIDQQRRKRLMTVDLDEIIEFSAEDPAPNPEKVIVESEFSEEIQRQLNGLNENDRAVLILRYFYELSEEEICQTLQISKSAVKSRLHRARQHMTDQWTTSQESQATERRQHESQTI</sequence>
<dbReference type="CDD" id="cd06171">
    <property type="entry name" value="Sigma70_r4"/>
    <property type="match status" value="1"/>
</dbReference>
<dbReference type="Gene3D" id="1.10.10.10">
    <property type="entry name" value="Winged helix-like DNA-binding domain superfamily/Winged helix DNA-binding domain"/>
    <property type="match status" value="1"/>
</dbReference>
<dbReference type="GO" id="GO:0006352">
    <property type="term" value="P:DNA-templated transcription initiation"/>
    <property type="evidence" value="ECO:0007669"/>
    <property type="project" value="InterPro"/>
</dbReference>
<dbReference type="RefSeq" id="WP_158675017.1">
    <property type="nucleotide sequence ID" value="NZ_AP018437.1"/>
</dbReference>
<dbReference type="OrthoDB" id="9785675at2"/>
<evidence type="ECO:0000256" key="5">
    <source>
        <dbReference type="SAM" id="MobiDB-lite"/>
    </source>
</evidence>
<evidence type="ECO:0000259" key="6">
    <source>
        <dbReference type="Pfam" id="PF04542"/>
    </source>
</evidence>
<dbReference type="Pfam" id="PF04542">
    <property type="entry name" value="Sigma70_r2"/>
    <property type="match status" value="1"/>
</dbReference>
<dbReference type="InterPro" id="IPR036388">
    <property type="entry name" value="WH-like_DNA-bd_sf"/>
</dbReference>
<feature type="region of interest" description="Disordered" evidence="5">
    <location>
        <begin position="172"/>
        <end position="196"/>
    </location>
</feature>
<dbReference type="InterPro" id="IPR013325">
    <property type="entry name" value="RNA_pol_sigma_r2"/>
</dbReference>